<dbReference type="Pfam" id="PF10001">
    <property type="entry name" value="DUF2242"/>
    <property type="match status" value="1"/>
</dbReference>
<dbReference type="AlphaFoldDB" id="A0A369CDM8"/>
<accession>A0A369CDM8</accession>
<proteinExistence type="predicted"/>
<comment type="caution">
    <text evidence="1">The sequence shown here is derived from an EMBL/GenBank/DDBJ whole genome shotgun (WGS) entry which is preliminary data.</text>
</comment>
<dbReference type="InterPro" id="IPR018718">
    <property type="entry name" value="DUF2242"/>
</dbReference>
<evidence type="ECO:0000313" key="2">
    <source>
        <dbReference type="Proteomes" id="UP000252707"/>
    </source>
</evidence>
<name>A0A369CDM8_9GAMM</name>
<organism evidence="1 2">
    <name type="scientific">Thioalbus denitrificans</name>
    <dbReference type="NCBI Taxonomy" id="547122"/>
    <lineage>
        <taxon>Bacteria</taxon>
        <taxon>Pseudomonadati</taxon>
        <taxon>Pseudomonadota</taxon>
        <taxon>Gammaproteobacteria</taxon>
        <taxon>Chromatiales</taxon>
        <taxon>Ectothiorhodospiraceae</taxon>
        <taxon>Thioalbus</taxon>
    </lineage>
</organism>
<protein>
    <submittedName>
        <fullName evidence="1">Uncharacterized protein DUF2242</fullName>
    </submittedName>
</protein>
<gene>
    <name evidence="1" type="ORF">DFQ59_103181</name>
</gene>
<evidence type="ECO:0000313" key="1">
    <source>
        <dbReference type="EMBL" id="RCX31215.1"/>
    </source>
</evidence>
<sequence>MAVPSLVPVLLAAALLLGACGGAPSVYRGERFDLDSYFSKRYEAGEELACESVRRALLGAGYTLREPDHGEEVRAIKEYQPDDENNVVLELRASCIANPDGSATVYASAQQTVNELQTQRQTSNLGIPSVGSLGIPIGSTRSPVKVKSETVQDRAFYRRFFDAVGNQIVLHLRDSLRQGDGAPAPAPAPFADPPLDLY</sequence>
<keyword evidence="2" id="KW-1185">Reference proteome</keyword>
<dbReference type="Proteomes" id="UP000252707">
    <property type="component" value="Unassembled WGS sequence"/>
</dbReference>
<dbReference type="EMBL" id="QPJY01000003">
    <property type="protein sequence ID" value="RCX31215.1"/>
    <property type="molecule type" value="Genomic_DNA"/>
</dbReference>
<reference evidence="1 2" key="1">
    <citation type="submission" date="2018-07" db="EMBL/GenBank/DDBJ databases">
        <title>Genomic Encyclopedia of Type Strains, Phase IV (KMG-IV): sequencing the most valuable type-strain genomes for metagenomic binning, comparative biology and taxonomic classification.</title>
        <authorList>
            <person name="Goeker M."/>
        </authorList>
    </citation>
    <scope>NUCLEOTIDE SEQUENCE [LARGE SCALE GENOMIC DNA]</scope>
    <source>
        <strain evidence="1 2">DSM 26407</strain>
    </source>
</reference>
<dbReference type="OrthoDB" id="8588389at2"/>